<evidence type="ECO:0000256" key="1">
    <source>
        <dbReference type="ARBA" id="ARBA00022448"/>
    </source>
</evidence>
<dbReference type="InterPro" id="IPR013563">
    <property type="entry name" value="Oligopep_ABC_C"/>
</dbReference>
<dbReference type="SUPFAM" id="SSF52540">
    <property type="entry name" value="P-loop containing nucleoside triphosphate hydrolases"/>
    <property type="match status" value="1"/>
</dbReference>
<dbReference type="RefSeq" id="WP_077198493.1">
    <property type="nucleotide sequence ID" value="NZ_LBFC01000021.1"/>
</dbReference>
<keyword evidence="6" id="KW-1185">Reference proteome</keyword>
<reference evidence="5 6" key="1">
    <citation type="submission" date="2015-06" db="EMBL/GenBank/DDBJ databases">
        <title>Genome sequencing of Thermotogales isolates from hydrothermal vents.</title>
        <authorList>
            <person name="Haverkamp T.H."/>
            <person name="Kublanov I.V."/>
            <person name="Nesbo C.L."/>
        </authorList>
    </citation>
    <scope>NUCLEOTIDE SEQUENCE [LARGE SCALE GENOMIC DNA]</scope>
    <source>
        <strain evidence="6">ik275mar</strain>
    </source>
</reference>
<sequence length="324" mass="37166">MIYVRNLVKHFPIKRTIGEVLTRVPQRFVKAVDGISFDIKRGETFGLVGESGSGKTTTGRLLLRLIEPTAGEIFFEGTDVTKLSKEELRKFRKNFQIIFQDPMAALNPYMKVGEAIKHGLEIHNIGNSRMERKKMVKQMLERVNLSPADDFYYRYPHELSGGQRQRIVIARALILRPKFVVADEAIAMLDVSVRSQLLQLLIDLKKEFNLTFLFITHDLATTKYICNKIGVMYLGKLVEVGDFKDIYLEPLHPYTKALISAVPEPDPKKKKKKIIPQGEVPNPINPPKGCRFHPRCPFAMDICRQKEPKLIEYKGRKVACHLYK</sequence>
<dbReference type="EMBL" id="LBFC01000021">
    <property type="protein sequence ID" value="ONN26983.1"/>
    <property type="molecule type" value="Genomic_DNA"/>
</dbReference>
<gene>
    <name evidence="5" type="ORF">XJ44_06725</name>
</gene>
<evidence type="ECO:0000256" key="2">
    <source>
        <dbReference type="ARBA" id="ARBA00022741"/>
    </source>
</evidence>
<dbReference type="InterPro" id="IPR003593">
    <property type="entry name" value="AAA+_ATPase"/>
</dbReference>
<evidence type="ECO:0000313" key="6">
    <source>
        <dbReference type="Proteomes" id="UP000242616"/>
    </source>
</evidence>
<feature type="domain" description="ABC transporter" evidence="4">
    <location>
        <begin position="2"/>
        <end position="259"/>
    </location>
</feature>
<dbReference type="NCBIfam" id="TIGR01727">
    <property type="entry name" value="oligo_HPY"/>
    <property type="match status" value="1"/>
</dbReference>
<organism evidence="5 6">
    <name type="scientific">Thermosipho affectus</name>
    <dbReference type="NCBI Taxonomy" id="660294"/>
    <lineage>
        <taxon>Bacteria</taxon>
        <taxon>Thermotogati</taxon>
        <taxon>Thermotogota</taxon>
        <taxon>Thermotogae</taxon>
        <taxon>Thermotogales</taxon>
        <taxon>Fervidobacteriaceae</taxon>
        <taxon>Thermosipho</taxon>
    </lineage>
</organism>
<name>A0ABX3IK02_9BACT</name>
<dbReference type="PROSITE" id="PS50893">
    <property type="entry name" value="ABC_TRANSPORTER_2"/>
    <property type="match status" value="1"/>
</dbReference>
<comment type="caution">
    <text evidence="5">The sequence shown here is derived from an EMBL/GenBank/DDBJ whole genome shotgun (WGS) entry which is preliminary data.</text>
</comment>
<keyword evidence="1" id="KW-0813">Transport</keyword>
<dbReference type="Proteomes" id="UP000242616">
    <property type="component" value="Unassembled WGS sequence"/>
</dbReference>
<dbReference type="Pfam" id="PF00005">
    <property type="entry name" value="ABC_tran"/>
    <property type="match status" value="1"/>
</dbReference>
<dbReference type="PROSITE" id="PS00211">
    <property type="entry name" value="ABC_TRANSPORTER_1"/>
    <property type="match status" value="1"/>
</dbReference>
<dbReference type="Gene3D" id="3.40.50.300">
    <property type="entry name" value="P-loop containing nucleotide triphosphate hydrolases"/>
    <property type="match status" value="1"/>
</dbReference>
<evidence type="ECO:0000259" key="4">
    <source>
        <dbReference type="PROSITE" id="PS50893"/>
    </source>
</evidence>
<dbReference type="InterPro" id="IPR003439">
    <property type="entry name" value="ABC_transporter-like_ATP-bd"/>
</dbReference>
<keyword evidence="3" id="KW-0067">ATP-binding</keyword>
<dbReference type="InterPro" id="IPR027417">
    <property type="entry name" value="P-loop_NTPase"/>
</dbReference>
<keyword evidence="2" id="KW-0547">Nucleotide-binding</keyword>
<evidence type="ECO:0000313" key="5">
    <source>
        <dbReference type="EMBL" id="ONN26983.1"/>
    </source>
</evidence>
<protein>
    <submittedName>
        <fullName evidence="5">Peptide ABC transporter ATPase</fullName>
    </submittedName>
</protein>
<dbReference type="PANTHER" id="PTHR43776">
    <property type="entry name" value="TRANSPORT ATP-BINDING PROTEIN"/>
    <property type="match status" value="1"/>
</dbReference>
<dbReference type="Pfam" id="PF08352">
    <property type="entry name" value="oligo_HPY"/>
    <property type="match status" value="1"/>
</dbReference>
<dbReference type="InterPro" id="IPR017871">
    <property type="entry name" value="ABC_transporter-like_CS"/>
</dbReference>
<evidence type="ECO:0000256" key="3">
    <source>
        <dbReference type="ARBA" id="ARBA00022840"/>
    </source>
</evidence>
<dbReference type="InterPro" id="IPR050319">
    <property type="entry name" value="ABC_transp_ATP-bind"/>
</dbReference>
<dbReference type="CDD" id="cd03257">
    <property type="entry name" value="ABC_NikE_OppD_transporters"/>
    <property type="match status" value="1"/>
</dbReference>
<proteinExistence type="predicted"/>
<dbReference type="PANTHER" id="PTHR43776:SF8">
    <property type="entry name" value="ABC TRANSPORTER, ATP-BINDING PROTEIN"/>
    <property type="match status" value="1"/>
</dbReference>
<dbReference type="SMART" id="SM00382">
    <property type="entry name" value="AAA"/>
    <property type="match status" value="1"/>
</dbReference>
<accession>A0ABX3IK02</accession>